<evidence type="ECO:0000313" key="1">
    <source>
        <dbReference type="EMBL" id="KGF16219.1"/>
    </source>
</evidence>
<evidence type="ECO:0000313" key="2">
    <source>
        <dbReference type="Proteomes" id="UP000029548"/>
    </source>
</evidence>
<sequence length="80" mass="8648">MVCAAVLGRAWHSAGAEGVRGDTGGAEWAERAVRNGKAMCSVGQLFRLLSREEHPYTYPGRVARAFCGKTAARALAKRRE</sequence>
<reference evidence="1 2" key="1">
    <citation type="submission" date="2014-07" db="EMBL/GenBank/DDBJ databases">
        <authorList>
            <person name="McCorrison J."/>
            <person name="Sanka R."/>
            <person name="Torralba M."/>
            <person name="Gillis M."/>
            <person name="Haft D.H."/>
            <person name="Methe B."/>
            <person name="Sutton G."/>
            <person name="Nelson K.E."/>
        </authorList>
    </citation>
    <scope>NUCLEOTIDE SEQUENCE [LARGE SCALE GENOMIC DNA]</scope>
    <source>
        <strain evidence="1 2">DNF00450</strain>
    </source>
</reference>
<dbReference type="EMBL" id="JRNE01000058">
    <property type="protein sequence ID" value="KGF16219.1"/>
    <property type="molecule type" value="Genomic_DNA"/>
</dbReference>
<organism evidence="1 2">
    <name type="scientific">Corynebacterium freneyi DNF00450</name>
    <dbReference type="NCBI Taxonomy" id="1287475"/>
    <lineage>
        <taxon>Bacteria</taxon>
        <taxon>Bacillati</taxon>
        <taxon>Actinomycetota</taxon>
        <taxon>Actinomycetes</taxon>
        <taxon>Mycobacteriales</taxon>
        <taxon>Corynebacteriaceae</taxon>
        <taxon>Corynebacterium</taxon>
    </lineage>
</organism>
<dbReference type="AlphaFoldDB" id="A0A096A5Q2"/>
<proteinExistence type="predicted"/>
<dbReference type="Proteomes" id="UP000029548">
    <property type="component" value="Unassembled WGS sequence"/>
</dbReference>
<protein>
    <submittedName>
        <fullName evidence="1">Uncharacterized protein</fullName>
    </submittedName>
</protein>
<comment type="caution">
    <text evidence="1">The sequence shown here is derived from an EMBL/GenBank/DDBJ whole genome shotgun (WGS) entry which is preliminary data.</text>
</comment>
<name>A0A096A5Q2_9CORY</name>
<accession>A0A096A5Q2</accession>
<gene>
    <name evidence="1" type="ORF">HMPREF1650_08980</name>
</gene>